<dbReference type="RefSeq" id="WP_307227676.1">
    <property type="nucleotide sequence ID" value="NZ_JAUSTT010000006.1"/>
</dbReference>
<reference evidence="2 3" key="1">
    <citation type="submission" date="2023-07" db="EMBL/GenBank/DDBJ databases">
        <title>Genomic Encyclopedia of Type Strains, Phase IV (KMG-IV): sequencing the most valuable type-strain genomes for metagenomic binning, comparative biology and taxonomic classification.</title>
        <authorList>
            <person name="Goeker M."/>
        </authorList>
    </citation>
    <scope>NUCLEOTIDE SEQUENCE [LARGE SCALE GENOMIC DNA]</scope>
    <source>
        <strain evidence="2 3">DSM 23837</strain>
    </source>
</reference>
<comment type="caution">
    <text evidence="2">The sequence shown here is derived from an EMBL/GenBank/DDBJ whole genome shotgun (WGS) entry which is preliminary data.</text>
</comment>
<name>A0ABT9WQ25_9BACI</name>
<proteinExistence type="predicted"/>
<sequence>MKKLISSLFGIAILLSLPLGESSAATYNNQHATAYTAPPGSKTYHGTTPTPYRTVAVKPKVCGNPRSGTKLPYGTQIYTDQKLYLPGFGYKDDFLVEDMGQVNCQDNLSAYWIDIYFGVKNATNDYHAIQFGKQSGIHYNTY</sequence>
<organism evidence="2 3">
    <name type="scientific">Bacillus chungangensis</name>
    <dbReference type="NCBI Taxonomy" id="587633"/>
    <lineage>
        <taxon>Bacteria</taxon>
        <taxon>Bacillati</taxon>
        <taxon>Bacillota</taxon>
        <taxon>Bacilli</taxon>
        <taxon>Bacillales</taxon>
        <taxon>Bacillaceae</taxon>
        <taxon>Bacillus</taxon>
    </lineage>
</organism>
<dbReference type="Proteomes" id="UP001223586">
    <property type="component" value="Unassembled WGS sequence"/>
</dbReference>
<feature type="chain" id="PRO_5046942759" evidence="1">
    <location>
        <begin position="25"/>
        <end position="142"/>
    </location>
</feature>
<keyword evidence="1" id="KW-0732">Signal</keyword>
<gene>
    <name evidence="2" type="ORF">J2S08_001223</name>
</gene>
<dbReference type="EMBL" id="JAUSTT010000006">
    <property type="protein sequence ID" value="MDQ0175389.1"/>
    <property type="molecule type" value="Genomic_DNA"/>
</dbReference>
<keyword evidence="3" id="KW-1185">Reference proteome</keyword>
<evidence type="ECO:0000313" key="2">
    <source>
        <dbReference type="EMBL" id="MDQ0175389.1"/>
    </source>
</evidence>
<evidence type="ECO:0000256" key="1">
    <source>
        <dbReference type="SAM" id="SignalP"/>
    </source>
</evidence>
<accession>A0ABT9WQ25</accession>
<evidence type="ECO:0000313" key="3">
    <source>
        <dbReference type="Proteomes" id="UP001223586"/>
    </source>
</evidence>
<protein>
    <submittedName>
        <fullName evidence="2">3D (Asp-Asp-Asp) domain-containing protein</fullName>
    </submittedName>
</protein>
<feature type="signal peptide" evidence="1">
    <location>
        <begin position="1"/>
        <end position="24"/>
    </location>
</feature>